<dbReference type="GO" id="GO:0016853">
    <property type="term" value="F:isomerase activity"/>
    <property type="evidence" value="ECO:0007669"/>
    <property type="project" value="UniProtKB-KW"/>
</dbReference>
<organism evidence="2 3">
    <name type="scientific">Leucobacter coleopterorum</name>
    <dbReference type="NCBI Taxonomy" id="2714933"/>
    <lineage>
        <taxon>Bacteria</taxon>
        <taxon>Bacillati</taxon>
        <taxon>Actinomycetota</taxon>
        <taxon>Actinomycetes</taxon>
        <taxon>Micrococcales</taxon>
        <taxon>Microbacteriaceae</taxon>
        <taxon>Leucobacter</taxon>
    </lineage>
</organism>
<reference evidence="2 3" key="1">
    <citation type="submission" date="2020-03" db="EMBL/GenBank/DDBJ databases">
        <title>Leucobacter sp. nov., isolated from beetles.</title>
        <authorList>
            <person name="Hyun D.-W."/>
            <person name="Bae J.-W."/>
        </authorList>
    </citation>
    <scope>NUCLEOTIDE SEQUENCE [LARGE SCALE GENOMIC DNA]</scope>
    <source>
        <strain evidence="2 3">HDW9A</strain>
    </source>
</reference>
<dbReference type="EMBL" id="CP049933">
    <property type="protein sequence ID" value="QIM18560.1"/>
    <property type="molecule type" value="Genomic_DNA"/>
</dbReference>
<keyword evidence="2" id="KW-0413">Isomerase</keyword>
<proteinExistence type="predicted"/>
<dbReference type="Gene3D" id="1.20.120.450">
    <property type="entry name" value="dinb family like domain"/>
    <property type="match status" value="1"/>
</dbReference>
<feature type="domain" description="Mycothiol-dependent maleylpyruvate isomerase metal-binding" evidence="1">
    <location>
        <begin position="18"/>
        <end position="153"/>
    </location>
</feature>
<name>A0ABX6K0I8_9MICO</name>
<evidence type="ECO:0000313" key="2">
    <source>
        <dbReference type="EMBL" id="QIM18560.1"/>
    </source>
</evidence>
<dbReference type="RefSeq" id="WP_166330261.1">
    <property type="nucleotide sequence ID" value="NZ_CP049933.1"/>
</dbReference>
<dbReference type="SUPFAM" id="SSF109854">
    <property type="entry name" value="DinB/YfiT-like putative metalloenzymes"/>
    <property type="match status" value="1"/>
</dbReference>
<dbReference type="Proteomes" id="UP000503441">
    <property type="component" value="Chromosome"/>
</dbReference>
<protein>
    <submittedName>
        <fullName evidence="2">Maleylpyruvate isomerase family protein</fullName>
    </submittedName>
</protein>
<accession>A0ABX6K0I8</accession>
<gene>
    <name evidence="2" type="ORF">G7066_07910</name>
</gene>
<evidence type="ECO:0000313" key="3">
    <source>
        <dbReference type="Proteomes" id="UP000503441"/>
    </source>
</evidence>
<dbReference type="Pfam" id="PF11716">
    <property type="entry name" value="MDMPI_N"/>
    <property type="match status" value="1"/>
</dbReference>
<sequence>MENRTITETFSQTAEWCADTVSQVPSSAWSAHGLGEWDLRALVGHTSRALSTVTRAITTPAATIELESAEAYFQTASLISGTDPNAVRDRGIAAGDELGDDPATQFRTVLEAALASIRSVDNPIVTSVAGAMTLSQYLRTRVFELVVHGLDIQTALTPTSLDAITPPPEAALREALTITQNLAILRGDGQQLLFTLTGRKSLPANYSVLA</sequence>
<dbReference type="InterPro" id="IPR024344">
    <property type="entry name" value="MDMPI_metal-binding"/>
</dbReference>
<dbReference type="InterPro" id="IPR034660">
    <property type="entry name" value="DinB/YfiT-like"/>
</dbReference>
<evidence type="ECO:0000259" key="1">
    <source>
        <dbReference type="Pfam" id="PF11716"/>
    </source>
</evidence>
<keyword evidence="3" id="KW-1185">Reference proteome</keyword>